<feature type="domain" description="Cadherin" evidence="14">
    <location>
        <begin position="1675"/>
        <end position="1777"/>
    </location>
</feature>
<feature type="domain" description="Cadherin" evidence="14">
    <location>
        <begin position="1778"/>
        <end position="1871"/>
    </location>
</feature>
<feature type="compositionally biased region" description="Low complexity" evidence="12">
    <location>
        <begin position="2416"/>
        <end position="2430"/>
    </location>
</feature>
<feature type="domain" description="Cadherin" evidence="14">
    <location>
        <begin position="716"/>
        <end position="831"/>
    </location>
</feature>
<evidence type="ECO:0000313" key="15">
    <source>
        <dbReference type="EMBL" id="CAH1987791.1"/>
    </source>
</evidence>
<dbReference type="GO" id="GO:0048729">
    <property type="term" value="P:tissue morphogenesis"/>
    <property type="evidence" value="ECO:0007669"/>
    <property type="project" value="UniProtKB-ARBA"/>
</dbReference>
<dbReference type="FunFam" id="2.60.40.60:FF:000060">
    <property type="entry name" value="Putative cadherin-23"/>
    <property type="match status" value="1"/>
</dbReference>
<keyword evidence="8 13" id="KW-1133">Transmembrane helix</keyword>
<dbReference type="OrthoDB" id="6252479at2759"/>
<feature type="domain" description="Cadherin" evidence="14">
    <location>
        <begin position="185"/>
        <end position="288"/>
    </location>
</feature>
<evidence type="ECO:0000256" key="12">
    <source>
        <dbReference type="SAM" id="MobiDB-lite"/>
    </source>
</evidence>
<keyword evidence="4" id="KW-0732">Signal</keyword>
<dbReference type="FunFam" id="2.60.40.60:FF:000226">
    <property type="entry name" value="Dachsous, isoform B"/>
    <property type="match status" value="1"/>
</dbReference>
<dbReference type="FunFam" id="2.60.40.60:FF:000181">
    <property type="entry name" value="Predicted protein"/>
    <property type="match status" value="1"/>
</dbReference>
<feature type="region of interest" description="Disordered" evidence="12">
    <location>
        <begin position="2742"/>
        <end position="2769"/>
    </location>
</feature>
<dbReference type="GO" id="GO:0007163">
    <property type="term" value="P:establishment or maintenance of cell polarity"/>
    <property type="evidence" value="ECO:0007669"/>
    <property type="project" value="UniProtKB-ARBA"/>
</dbReference>
<protein>
    <recommendedName>
        <fullName evidence="14">Cadherin domain-containing protein</fullName>
    </recommendedName>
</protein>
<dbReference type="InterPro" id="IPR020894">
    <property type="entry name" value="Cadherin_CS"/>
</dbReference>
<dbReference type="FunFam" id="2.60.40.60:FF:000081">
    <property type="entry name" value="protocadherin Fat 4"/>
    <property type="match status" value="1"/>
</dbReference>
<keyword evidence="7" id="KW-0130">Cell adhesion</keyword>
<evidence type="ECO:0000256" key="10">
    <source>
        <dbReference type="ARBA" id="ARBA00023180"/>
    </source>
</evidence>
<feature type="domain" description="Cadherin" evidence="14">
    <location>
        <begin position="1043"/>
        <end position="1147"/>
    </location>
</feature>
<dbReference type="EMBL" id="CAKOFQ010007027">
    <property type="protein sequence ID" value="CAH1987791.1"/>
    <property type="molecule type" value="Genomic_DNA"/>
</dbReference>
<dbReference type="InterPro" id="IPR002126">
    <property type="entry name" value="Cadherin-like_dom"/>
</dbReference>
<dbReference type="InterPro" id="IPR027397">
    <property type="entry name" value="Catenin-bd_sf"/>
</dbReference>
<evidence type="ECO:0000256" key="6">
    <source>
        <dbReference type="ARBA" id="ARBA00022837"/>
    </source>
</evidence>
<evidence type="ECO:0000256" key="1">
    <source>
        <dbReference type="ARBA" id="ARBA00004251"/>
    </source>
</evidence>
<dbReference type="SMART" id="SM00112">
    <property type="entry name" value="CA"/>
    <property type="match status" value="22"/>
</dbReference>
<evidence type="ECO:0000256" key="11">
    <source>
        <dbReference type="PROSITE-ProRule" id="PRU00043"/>
    </source>
</evidence>
<dbReference type="PANTHER" id="PTHR24026">
    <property type="entry name" value="FAT ATYPICAL CADHERIN-RELATED"/>
    <property type="match status" value="1"/>
</dbReference>
<feature type="compositionally biased region" description="Polar residues" evidence="12">
    <location>
        <begin position="2644"/>
        <end position="2662"/>
    </location>
</feature>
<reference evidence="15" key="1">
    <citation type="submission" date="2022-03" db="EMBL/GenBank/DDBJ databases">
        <authorList>
            <person name="Sayadi A."/>
        </authorList>
    </citation>
    <scope>NUCLEOTIDE SEQUENCE</scope>
</reference>
<dbReference type="Proteomes" id="UP001152888">
    <property type="component" value="Unassembled WGS sequence"/>
</dbReference>
<organism evidence="15 16">
    <name type="scientific">Acanthoscelides obtectus</name>
    <name type="common">Bean weevil</name>
    <name type="synonym">Bruchus obtectus</name>
    <dbReference type="NCBI Taxonomy" id="200917"/>
    <lineage>
        <taxon>Eukaryota</taxon>
        <taxon>Metazoa</taxon>
        <taxon>Ecdysozoa</taxon>
        <taxon>Arthropoda</taxon>
        <taxon>Hexapoda</taxon>
        <taxon>Insecta</taxon>
        <taxon>Pterygota</taxon>
        <taxon>Neoptera</taxon>
        <taxon>Endopterygota</taxon>
        <taxon>Coleoptera</taxon>
        <taxon>Polyphaga</taxon>
        <taxon>Cucujiformia</taxon>
        <taxon>Chrysomeloidea</taxon>
        <taxon>Chrysomelidae</taxon>
        <taxon>Bruchinae</taxon>
        <taxon>Bruchini</taxon>
        <taxon>Acanthoscelides</taxon>
    </lineage>
</organism>
<dbReference type="FunFam" id="2.60.40.60:FF:000353">
    <property type="entry name" value="Dachsous, isoform B"/>
    <property type="match status" value="1"/>
</dbReference>
<dbReference type="FunFam" id="2.60.40.60:FF:000140">
    <property type="entry name" value="Dachsous cadherin-related 1"/>
    <property type="match status" value="1"/>
</dbReference>
<dbReference type="PANTHER" id="PTHR24026:SF126">
    <property type="entry name" value="PROTOCADHERIN FAT 4"/>
    <property type="match status" value="1"/>
</dbReference>
<feature type="domain" description="Cadherin" evidence="14">
    <location>
        <begin position="1570"/>
        <end position="1675"/>
    </location>
</feature>
<dbReference type="Gene3D" id="2.60.40.60">
    <property type="entry name" value="Cadherins"/>
    <property type="match status" value="22"/>
</dbReference>
<feature type="region of interest" description="Disordered" evidence="12">
    <location>
        <begin position="2644"/>
        <end position="2669"/>
    </location>
</feature>
<feature type="domain" description="Cadherin" evidence="14">
    <location>
        <begin position="832"/>
        <end position="940"/>
    </location>
</feature>
<evidence type="ECO:0000256" key="13">
    <source>
        <dbReference type="SAM" id="Phobius"/>
    </source>
</evidence>
<dbReference type="GO" id="GO:0005886">
    <property type="term" value="C:plasma membrane"/>
    <property type="evidence" value="ECO:0007669"/>
    <property type="project" value="UniProtKB-SubCell"/>
</dbReference>
<evidence type="ECO:0000256" key="5">
    <source>
        <dbReference type="ARBA" id="ARBA00022737"/>
    </source>
</evidence>
<feature type="region of interest" description="Disordered" evidence="12">
    <location>
        <begin position="2486"/>
        <end position="2517"/>
    </location>
</feature>
<keyword evidence="10" id="KW-0325">Glycoprotein</keyword>
<feature type="compositionally biased region" description="Acidic residues" evidence="12">
    <location>
        <begin position="2433"/>
        <end position="2442"/>
    </location>
</feature>
<feature type="domain" description="Cadherin" evidence="14">
    <location>
        <begin position="2088"/>
        <end position="2194"/>
    </location>
</feature>
<dbReference type="Gene3D" id="4.10.900.10">
    <property type="entry name" value="TCF3-CBD (Catenin binding domain)"/>
    <property type="match status" value="1"/>
</dbReference>
<dbReference type="GO" id="GO:0009887">
    <property type="term" value="P:animal organ morphogenesis"/>
    <property type="evidence" value="ECO:0007669"/>
    <property type="project" value="UniProtKB-ARBA"/>
</dbReference>
<accession>A0A9P0PIU0</accession>
<keyword evidence="3 13" id="KW-0812">Transmembrane</keyword>
<feature type="domain" description="Cadherin" evidence="14">
    <location>
        <begin position="1149"/>
        <end position="1251"/>
    </location>
</feature>
<proteinExistence type="predicted"/>
<evidence type="ECO:0000256" key="8">
    <source>
        <dbReference type="ARBA" id="ARBA00022989"/>
    </source>
</evidence>
<keyword evidence="16" id="KW-1185">Reference proteome</keyword>
<keyword evidence="2" id="KW-1003">Cell membrane</keyword>
<feature type="compositionally biased region" description="Polar residues" evidence="12">
    <location>
        <begin position="2406"/>
        <end position="2415"/>
    </location>
</feature>
<dbReference type="GO" id="GO:0060429">
    <property type="term" value="P:epithelium development"/>
    <property type="evidence" value="ECO:0007669"/>
    <property type="project" value="UniProtKB-ARBA"/>
</dbReference>
<feature type="domain" description="Cadherin" evidence="14">
    <location>
        <begin position="2"/>
        <end position="74"/>
    </location>
</feature>
<dbReference type="FunFam" id="2.60.40.60:FF:000134">
    <property type="entry name" value="protocadherin Fat 4"/>
    <property type="match status" value="1"/>
</dbReference>
<feature type="domain" description="Cadherin" evidence="14">
    <location>
        <begin position="940"/>
        <end position="1042"/>
    </location>
</feature>
<evidence type="ECO:0000256" key="2">
    <source>
        <dbReference type="ARBA" id="ARBA00022475"/>
    </source>
</evidence>
<keyword evidence="6 11" id="KW-0106">Calcium</keyword>
<dbReference type="PRINTS" id="PR00205">
    <property type="entry name" value="CADHERIN"/>
</dbReference>
<gene>
    <name evidence="15" type="ORF">ACAOBT_LOCUS18059</name>
</gene>
<evidence type="ECO:0000313" key="16">
    <source>
        <dbReference type="Proteomes" id="UP001152888"/>
    </source>
</evidence>
<evidence type="ECO:0000256" key="4">
    <source>
        <dbReference type="ARBA" id="ARBA00022729"/>
    </source>
</evidence>
<evidence type="ECO:0000256" key="3">
    <source>
        <dbReference type="ARBA" id="ARBA00022692"/>
    </source>
</evidence>
<feature type="transmembrane region" description="Helical" evidence="13">
    <location>
        <begin position="2316"/>
        <end position="2338"/>
    </location>
</feature>
<dbReference type="FunFam" id="2.60.40.60:FF:000092">
    <property type="entry name" value="Protocadherin 8"/>
    <property type="match status" value="2"/>
</dbReference>
<feature type="domain" description="Cadherin" evidence="14">
    <location>
        <begin position="608"/>
        <end position="715"/>
    </location>
</feature>
<feature type="domain" description="Cadherin" evidence="14">
    <location>
        <begin position="75"/>
        <end position="184"/>
    </location>
</feature>
<dbReference type="FunFam" id="2.60.40.60:FF:000116">
    <property type="entry name" value="Dachsous cadherin-related 2"/>
    <property type="match status" value="2"/>
</dbReference>
<feature type="domain" description="Cadherin" evidence="14">
    <location>
        <begin position="289"/>
        <end position="392"/>
    </location>
</feature>
<name>A0A9P0PIU0_ACAOB</name>
<dbReference type="GO" id="GO:0007156">
    <property type="term" value="P:homophilic cell adhesion via plasma membrane adhesion molecules"/>
    <property type="evidence" value="ECO:0007669"/>
    <property type="project" value="InterPro"/>
</dbReference>
<keyword evidence="9 13" id="KW-0472">Membrane</keyword>
<feature type="domain" description="Cadherin" evidence="14">
    <location>
        <begin position="393"/>
        <end position="503"/>
    </location>
</feature>
<feature type="region of interest" description="Disordered" evidence="12">
    <location>
        <begin position="2346"/>
        <end position="2365"/>
    </location>
</feature>
<feature type="domain" description="Cadherin" evidence="14">
    <location>
        <begin position="1883"/>
        <end position="1979"/>
    </location>
</feature>
<evidence type="ECO:0000256" key="9">
    <source>
        <dbReference type="ARBA" id="ARBA00023136"/>
    </source>
</evidence>
<feature type="domain" description="Cadherin" evidence="14">
    <location>
        <begin position="1252"/>
        <end position="1356"/>
    </location>
</feature>
<dbReference type="Pfam" id="PF00028">
    <property type="entry name" value="Cadherin"/>
    <property type="match status" value="21"/>
</dbReference>
<dbReference type="InterPro" id="IPR015919">
    <property type="entry name" value="Cadherin-like_sf"/>
</dbReference>
<keyword evidence="5" id="KW-0677">Repeat</keyword>
<feature type="domain" description="Cadherin" evidence="14">
    <location>
        <begin position="1980"/>
        <end position="2087"/>
    </location>
</feature>
<feature type="domain" description="Cadherin" evidence="14">
    <location>
        <begin position="1464"/>
        <end position="1569"/>
    </location>
</feature>
<feature type="compositionally biased region" description="Low complexity" evidence="12">
    <location>
        <begin position="2488"/>
        <end position="2497"/>
    </location>
</feature>
<sequence length="2769" mass="300860">MVNYTIGGDGGAMIRPAEFKVKSDTGDICISSPLDYETRSVYEFPVTATDRGGLSTTAIVKIQVTDVNDNRPTFYPTEYNVSLREGGASSSATAPVVVVAATDPDSGRFGTVTYKIVAGNDAGLFRIDKNTGEIFVSRPSLLSSRSQPYHRLNISATDGGNLRSTKDAQVFISVIDSAQRPPIFEHPRYTFSVSENVRKDTVVGSVKAAILENGHRSQVRYSIYSGDPDGYFTIDTITGAIRTATALDHETRASVLLNIQAYSGDPPVYGHTQVYIEIEDVNDNPPQYESSTVRISVPENVEVGAPLYSAHVTDLDSGSNGVVRYKLTNNPQGLFKVDSKSGDLTLSRKLDYETAQRHNLVITATDAGTPALSANLTVLVEVQDINDNAPVFERKEYSLSVIESLPVNSQILQLTAIDADTGNNARITYKLLPSNNSDDSDIKEIFGVFPNSGWLYLKGSLDRETRSQYVLHVAATDNGTPSESATTKVYIEVLDANDNDPVFFKDSYEFVIEENLPQGSHAGKLQARDADIGVNAMIRYSFVTTNTSFNINPVTGEITTKVMLDREEKQVHDLVAESRDQGTPSRSTRVAVKIFVSDVNDNAPKIVDPQEDVVSVREEQPPGTEIVRIKAVDADNGNNASITYSIVHNRDSDSNGVFSIDPVTGVVKTRVVLDHEEKTIYRLVIAATDGGHPPKKVLHMLRVEVLDLNDNRPTFTSSSLVFRVREDVKIGQVVGSVATMEPDRENSIAGSSGSYVTYTLTSLMSDVIGDAFDIDRSTGSLVVARELDREAQSEYRLQVRALDTSAMNNPQSSAITLRVDIADANDNAPKWKEDPLTITINENAEVGSSIYNLSATDADSSSNGDIRYSLVSQYPPGNTFNVDSLTGTLGLSSYLDFETVQEYTVIVKATDQSLNISERLSTSLTIRVIVSDYNDNAPKFVVPTTAFISESLVIGNTIARLVAIDMDNGDNGRVSYIISGGNDAGIFSLGYDTGILTLAKPLPSQKSFFLNITANDHGTPTKKANMDLKLLVQTGSNTPPKFLDSQYIASVSEDVSVGAVVTKVNVKSNIASNGNLTFIIPPGIADDTFSIISPSGNIITKKQLDRETTEIYFLPIYVADPTHSTTLFDMSSLVIKVTDVNDNQPAFQPDSCYRLSIPENSETAVVHTVIAHDADAGFNGEVSYNIIGGNAGNKFSIDGKSGELTAKSLDRESVFRYTLTITARDHGSPSLQSICNLTISVEDQNDNDPKFDISKYSIMIPEDTQVDTSVLKVHASDADIGINGRIIYSLANESHWLFRIDNKTGVITTTGLFDRERQSSYSFLVVATDGGKYNARSHVVPVTVILTDINDNKPIFTRYPFREKVVAYIQPGQTILTVSAKDQDEGINAEIVYSLVPDGNHDKFRLNPNTGTLTATQSLAGSIGKVLYLNILATDKGNPSKSSTGLVEIVVGDIPPGSPQLQFQNSTYLVTVPENTERFRDILQVSALRSDGRRQKILYSFGTGNEDNIFVLNSKTGMVQVSEPSKLDYELHKELHLVVEARTEGNPVLHGYCKITVKLVDENDNSPKFTQPQYTSSVWEGNTKGAYVLQVVAFDADEGANSRILYHIVDGNHDNAFKIEPAFSGTLKTNIVLDREIRDTYRLTVIATDEGVPQMTGTARIQINVVDVNDNQPTFPPHSIITVKEDTPVGTVLTLATANDVDSYPPLTYSFSKDNAKKDLSYFNIDRFSGKVILKEKLDYESWEECKIKIEASDSAHVAQTTLTIKIMDVNDNPPVFSQKTYQINLPEGDSSAISTILTLNATDADTEENANIKFSLVNPQPGFFIEESSGTLRVNMSNITGLTEDILLTVKATDSGSPSLHSTVPVRVKVNGQSGTGVTTVNKMDYKVNVAENTTKGTTVIHLAKPSGQQFSIFSIIEGNEDGVFEITNPSGALILVKTLDRELQDHFYLKISSDMSSSSIMHVKVYVDDSNDNAPIFQQSDYEKSISEGSPVSSSIEKIVATDADMEETLNSEVGYDITSGNDEGCFRLDSSTGVLYVNKTLDYDKGPTEYNLVIRACDRGVPSLCTLTNFLVVLHDENDNYPTFPVSEYLEFVGENEQIGTVVFTSHATDLDKGYYGAVNYSIVNSNNMDNAWKQFHIDAMTGLVTTAAVFDYEQRNRYSFVVRATDIGGKSSTVKVRIEIEGKDEFHPQFTERTYRFTMPTSVALPLGYIVGRVTATDRDKGPDGRVVYQLTPQDSFFKVNRTTGDILLKKKFDTSEVLISLVITASSGRQGSLSNMTVVEIVADPLADPGTNLAINRDGTVAAANGGIADWALGLVISLILLIITFGAVFVFLHMRNKRNKKVNKPNLGPETVSSSNNYVDPSSFDTIPIRGGVAQLQVANNQFAPPKYDEIPPYGGGHPASSNSGAATTSELSGSEQSGSSGRGSAEDGEDGEDEEIRMINEGPLQRDSGIHRQNDEEDNMSDMSVRNTQEYLARLGIINNSSGSSHPQSSTRMSTDPRAGSSKEGLHQHQGVPLDSLNIFDEEVGNENDITNLIYAKLNDVATSDRASSTDECAGVNGTPMGPPNMEHVMNMSGYSDVVPPVTHQPSMNGSLSSIVHSEEELAGSYNWDYLLDWGPQYQPLAHVFSEIARLKDDTASVHSGASGTSSVKSKNSGAKNAPPPLITSVAPRAIAMPVLSTRGGGGGHQMMMLPRSPINHDVSGTSFNAAAAMSPSFSPSLSPLATKSPSISPMVTPGLLSSHHAMSRQGGQNRNKSVVDAELRI</sequence>
<dbReference type="CDD" id="cd11304">
    <property type="entry name" value="Cadherin_repeat"/>
    <property type="match status" value="22"/>
</dbReference>
<comment type="subcellular location">
    <subcellularLocation>
        <location evidence="1">Cell membrane</location>
        <topology evidence="1">Single-pass type I membrane protein</topology>
    </subcellularLocation>
</comment>
<evidence type="ECO:0000256" key="7">
    <source>
        <dbReference type="ARBA" id="ARBA00022889"/>
    </source>
</evidence>
<dbReference type="FunFam" id="2.60.40.60:FF:000020">
    <property type="entry name" value="Dachsous cadherin-related 1b"/>
    <property type="match status" value="5"/>
</dbReference>
<dbReference type="SUPFAM" id="SSF49313">
    <property type="entry name" value="Cadherin-like"/>
    <property type="match status" value="22"/>
</dbReference>
<comment type="caution">
    <text evidence="15">The sequence shown here is derived from an EMBL/GenBank/DDBJ whole genome shotgun (WGS) entry which is preliminary data.</text>
</comment>
<feature type="region of interest" description="Disordered" evidence="12">
    <location>
        <begin position="2390"/>
        <end position="2470"/>
    </location>
</feature>
<dbReference type="GO" id="GO:0005509">
    <property type="term" value="F:calcium ion binding"/>
    <property type="evidence" value="ECO:0007669"/>
    <property type="project" value="UniProtKB-UniRule"/>
</dbReference>
<feature type="domain" description="Cadherin" evidence="14">
    <location>
        <begin position="2212"/>
        <end position="2296"/>
    </location>
</feature>
<evidence type="ECO:0000259" key="14">
    <source>
        <dbReference type="PROSITE" id="PS50268"/>
    </source>
</evidence>
<dbReference type="GO" id="GO:0048731">
    <property type="term" value="P:system development"/>
    <property type="evidence" value="ECO:0007669"/>
    <property type="project" value="UniProtKB-ARBA"/>
</dbReference>
<feature type="domain" description="Cadherin" evidence="14">
    <location>
        <begin position="1357"/>
        <end position="1461"/>
    </location>
</feature>
<dbReference type="PROSITE" id="PS50268">
    <property type="entry name" value="CADHERIN_2"/>
    <property type="match status" value="22"/>
</dbReference>
<feature type="domain" description="Cadherin" evidence="14">
    <location>
        <begin position="504"/>
        <end position="606"/>
    </location>
</feature>
<dbReference type="PROSITE" id="PS00232">
    <property type="entry name" value="CADHERIN_1"/>
    <property type="match status" value="13"/>
</dbReference>